<reference evidence="3 4" key="1">
    <citation type="submission" date="2020-04" db="EMBL/GenBank/DDBJ databases">
        <title>Usitatibacter rugosus gen. nov., sp. nov. and Usitatibacter palustris sp. nov., novel members of Usitatibacteraceae fam. nov. within the order Nitrosomonadales isolated from soil.</title>
        <authorList>
            <person name="Huber K.J."/>
            <person name="Neumann-Schaal M."/>
            <person name="Geppert A."/>
            <person name="Luckner M."/>
            <person name="Wanner G."/>
            <person name="Overmann J."/>
        </authorList>
    </citation>
    <scope>NUCLEOTIDE SEQUENCE [LARGE SCALE GENOMIC DNA]</scope>
    <source>
        <strain evidence="3 4">Swamp67</strain>
    </source>
</reference>
<dbReference type="EMBL" id="CP053073">
    <property type="protein sequence ID" value="QJR15795.1"/>
    <property type="molecule type" value="Genomic_DNA"/>
</dbReference>
<gene>
    <name evidence="3" type="ORF">DSM104440_02621</name>
</gene>
<proteinExistence type="predicted"/>
<dbReference type="InParanoid" id="A0A6M4H9C0"/>
<evidence type="ECO:0000256" key="1">
    <source>
        <dbReference type="SAM" id="MobiDB-lite"/>
    </source>
</evidence>
<feature type="transmembrane region" description="Helical" evidence="2">
    <location>
        <begin position="445"/>
        <end position="467"/>
    </location>
</feature>
<dbReference type="Proteomes" id="UP000503096">
    <property type="component" value="Chromosome"/>
</dbReference>
<evidence type="ECO:0000256" key="2">
    <source>
        <dbReference type="SAM" id="Phobius"/>
    </source>
</evidence>
<feature type="region of interest" description="Disordered" evidence="1">
    <location>
        <begin position="531"/>
        <end position="564"/>
    </location>
</feature>
<accession>A0A6M4H9C0</accession>
<protein>
    <recommendedName>
        <fullName evidence="5">CorA-like Mg2+ transporter protein</fullName>
    </recommendedName>
</protein>
<organism evidence="3 4">
    <name type="scientific">Usitatibacter palustris</name>
    <dbReference type="NCBI Taxonomy" id="2732487"/>
    <lineage>
        <taxon>Bacteria</taxon>
        <taxon>Pseudomonadati</taxon>
        <taxon>Pseudomonadota</taxon>
        <taxon>Betaproteobacteria</taxon>
        <taxon>Nitrosomonadales</taxon>
        <taxon>Usitatibacteraceae</taxon>
        <taxon>Usitatibacter</taxon>
    </lineage>
</organism>
<dbReference type="Gene3D" id="1.20.58.340">
    <property type="entry name" value="Magnesium transport protein CorA, transmembrane region"/>
    <property type="match status" value="1"/>
</dbReference>
<keyword evidence="2" id="KW-1133">Transmembrane helix</keyword>
<dbReference type="KEGG" id="upl:DSM104440_02621"/>
<evidence type="ECO:0000313" key="3">
    <source>
        <dbReference type="EMBL" id="QJR15795.1"/>
    </source>
</evidence>
<keyword evidence="4" id="KW-1185">Reference proteome</keyword>
<keyword evidence="2" id="KW-0812">Transmembrane</keyword>
<evidence type="ECO:0008006" key="5">
    <source>
        <dbReference type="Google" id="ProtNLM"/>
    </source>
</evidence>
<evidence type="ECO:0000313" key="4">
    <source>
        <dbReference type="Proteomes" id="UP000503096"/>
    </source>
</evidence>
<feature type="compositionally biased region" description="Polar residues" evidence="1">
    <location>
        <begin position="555"/>
        <end position="564"/>
    </location>
</feature>
<name>A0A6M4H9C0_9PROT</name>
<sequence>MSESSKIVREFRHVLLWPLQLRRLPRRSPPHWDVLAAHPGPWKPVADNLLVDDDSCGIGYEEFVYFLPYVQRFLYGFGEADAFTPSSLRIFKRDDIAKIRVRLDPESPPVEFDVTRLRLVFFYDVDITLLALEIVAHDLPLDLAIETMDRFGRPYPPKWETPDQAAHCTHQVEFFDAKGELIAASDYGDRDKYLSLVRDIKQTPLSLHWEYLLKPMMPAYLGGGPIQYYQIENKRIPIMSYLSFDNPRALTLGDFARIGFAAKWGESQTLPYSRRFLSDFEARHCYDRYWDEDDPTSGMNTRYMFCGVAYAMVTKYRDDRTDLLSNFRHQFFQIGLIANFHKAALLNLSNRFSIAVERLRVGDYDSARIFKTNVREALELFLRFNHRYWFHEISNQVLAADMFQRWSHELGSDRLYSEVREEAQDINQYLDAERMRRTSDNAQRLTVVSACGMVGMVATGFLGMNLYDHASYTAWEKTGIFMLVFIPAILLTGITVLISRRLATFMEALSSERMTWGEKLTAFRQIWRRPPAVRPPQGKKRVAGGEASRRVNAAPRSSGQGAHD</sequence>
<keyword evidence="2" id="KW-0472">Membrane</keyword>
<feature type="transmembrane region" description="Helical" evidence="2">
    <location>
        <begin position="479"/>
        <end position="498"/>
    </location>
</feature>
<dbReference type="RefSeq" id="WP_171163393.1">
    <property type="nucleotide sequence ID" value="NZ_CP053073.1"/>
</dbReference>
<dbReference type="AlphaFoldDB" id="A0A6M4H9C0"/>